<evidence type="ECO:0000313" key="2">
    <source>
        <dbReference type="EMBL" id="CAG9853942.1"/>
    </source>
</evidence>
<dbReference type="SMART" id="SM00213">
    <property type="entry name" value="UBQ"/>
    <property type="match status" value="1"/>
</dbReference>
<keyword evidence="3" id="KW-1185">Reference proteome</keyword>
<evidence type="ECO:0000313" key="3">
    <source>
        <dbReference type="Proteomes" id="UP001153712"/>
    </source>
</evidence>
<feature type="domain" description="Ubiquitin-like" evidence="1">
    <location>
        <begin position="32"/>
        <end position="104"/>
    </location>
</feature>
<dbReference type="InterPro" id="IPR019956">
    <property type="entry name" value="Ubiquitin_dom"/>
</dbReference>
<dbReference type="PANTHER" id="PTHR10666">
    <property type="entry name" value="UBIQUITIN"/>
    <property type="match status" value="1"/>
</dbReference>
<dbReference type="EMBL" id="OU900094">
    <property type="protein sequence ID" value="CAG9853942.1"/>
    <property type="molecule type" value="Genomic_DNA"/>
</dbReference>
<dbReference type="PRINTS" id="PR00348">
    <property type="entry name" value="UBIQUITIN"/>
</dbReference>
<gene>
    <name evidence="2" type="ORF">PHYEVI_LOCUS409</name>
</gene>
<dbReference type="Gene3D" id="3.10.20.90">
    <property type="entry name" value="Phosphatidylinositol 3-kinase Catalytic Subunit, Chain A, domain 1"/>
    <property type="match status" value="1"/>
</dbReference>
<dbReference type="SUPFAM" id="SSF54236">
    <property type="entry name" value="Ubiquitin-like"/>
    <property type="match status" value="1"/>
</dbReference>
<sequence>MSYRKENSETVVVKSTDFLDNKETLSESPSKMQIFVKIPIRRKTLRQEIDPTDTIEIIKSNVEKLEGIPLDNQRVVYDGVNLQNEKSLLFYNITDKSTLYLLLG</sequence>
<reference evidence="2" key="1">
    <citation type="submission" date="2022-01" db="EMBL/GenBank/DDBJ databases">
        <authorList>
            <person name="King R."/>
        </authorList>
    </citation>
    <scope>NUCLEOTIDE SEQUENCE</scope>
</reference>
<dbReference type="Proteomes" id="UP001153712">
    <property type="component" value="Chromosome 1"/>
</dbReference>
<evidence type="ECO:0000259" key="1">
    <source>
        <dbReference type="PROSITE" id="PS50053"/>
    </source>
</evidence>
<proteinExistence type="predicted"/>
<organism evidence="2 3">
    <name type="scientific">Phyllotreta striolata</name>
    <name type="common">Striped flea beetle</name>
    <name type="synonym">Crioceris striolata</name>
    <dbReference type="NCBI Taxonomy" id="444603"/>
    <lineage>
        <taxon>Eukaryota</taxon>
        <taxon>Metazoa</taxon>
        <taxon>Ecdysozoa</taxon>
        <taxon>Arthropoda</taxon>
        <taxon>Hexapoda</taxon>
        <taxon>Insecta</taxon>
        <taxon>Pterygota</taxon>
        <taxon>Neoptera</taxon>
        <taxon>Endopterygota</taxon>
        <taxon>Coleoptera</taxon>
        <taxon>Polyphaga</taxon>
        <taxon>Cucujiformia</taxon>
        <taxon>Chrysomeloidea</taxon>
        <taxon>Chrysomelidae</taxon>
        <taxon>Galerucinae</taxon>
        <taxon>Alticini</taxon>
        <taxon>Phyllotreta</taxon>
    </lineage>
</organism>
<dbReference type="InterPro" id="IPR029071">
    <property type="entry name" value="Ubiquitin-like_domsf"/>
</dbReference>
<dbReference type="PROSITE" id="PS50053">
    <property type="entry name" value="UBIQUITIN_2"/>
    <property type="match status" value="1"/>
</dbReference>
<dbReference type="InterPro" id="IPR000626">
    <property type="entry name" value="Ubiquitin-like_dom"/>
</dbReference>
<dbReference type="Pfam" id="PF00240">
    <property type="entry name" value="ubiquitin"/>
    <property type="match status" value="1"/>
</dbReference>
<dbReference type="OrthoDB" id="428577at2759"/>
<dbReference type="AlphaFoldDB" id="A0A9N9THK1"/>
<dbReference type="InterPro" id="IPR050158">
    <property type="entry name" value="Ubiquitin_ubiquitin-like"/>
</dbReference>
<protein>
    <recommendedName>
        <fullName evidence="1">Ubiquitin-like domain-containing protein</fullName>
    </recommendedName>
</protein>
<accession>A0A9N9THK1</accession>
<name>A0A9N9THK1_PHYSR</name>